<dbReference type="OrthoDB" id="5298036at2"/>
<dbReference type="HAMAP" id="MF_00725">
    <property type="entry name" value="FlhD"/>
    <property type="match status" value="1"/>
</dbReference>
<comment type="similarity">
    <text evidence="9">Belongs to the FlhD family.</text>
</comment>
<gene>
    <name evidence="9" type="primary">flhD</name>
    <name evidence="10" type="ORF">SAMN05216221_0868</name>
</gene>
<dbReference type="GO" id="GO:0005737">
    <property type="term" value="C:cytoplasm"/>
    <property type="evidence" value="ECO:0007669"/>
    <property type="project" value="UniProtKB-SubCell"/>
</dbReference>
<keyword evidence="10" id="KW-0969">Cilium</keyword>
<organism evidence="10 11">
    <name type="scientific">Pseudomonas oryzae</name>
    <dbReference type="NCBI Taxonomy" id="1392877"/>
    <lineage>
        <taxon>Bacteria</taxon>
        <taxon>Pseudomonadati</taxon>
        <taxon>Pseudomonadota</taxon>
        <taxon>Gammaproteobacteria</taxon>
        <taxon>Pseudomonadales</taxon>
        <taxon>Pseudomonadaceae</taxon>
        <taxon>Pseudomonas</taxon>
    </lineage>
</organism>
<dbReference type="GO" id="GO:0045893">
    <property type="term" value="P:positive regulation of DNA-templated transcription"/>
    <property type="evidence" value="ECO:0007669"/>
    <property type="project" value="InterPro"/>
</dbReference>
<evidence type="ECO:0000256" key="3">
    <source>
        <dbReference type="ARBA" id="ARBA00023015"/>
    </source>
</evidence>
<keyword evidence="10" id="KW-0966">Cell projection</keyword>
<evidence type="ECO:0000256" key="5">
    <source>
        <dbReference type="ARBA" id="ARBA00023157"/>
    </source>
</evidence>
<accession>A0A1H1NRG2</accession>
<dbReference type="Pfam" id="PF05247">
    <property type="entry name" value="FlhD"/>
    <property type="match status" value="1"/>
</dbReference>
<keyword evidence="3 9" id="KW-0805">Transcription regulation</keyword>
<evidence type="ECO:0000313" key="10">
    <source>
        <dbReference type="EMBL" id="SDS01345.1"/>
    </source>
</evidence>
<dbReference type="AlphaFoldDB" id="A0A1H1NRG2"/>
<name>A0A1H1NRG2_9PSED</name>
<comment type="domain">
    <text evidence="9">The C-terminal region contains a putative helix-turn-helix (HTH) motif, suggesting that this region may bind DNA.</text>
</comment>
<feature type="disulfide bond" description="Interchain" evidence="9">
    <location>
        <position position="65"/>
    </location>
</feature>
<dbReference type="STRING" id="1392877.SAMN05216221_0868"/>
<dbReference type="GO" id="GO:0044780">
    <property type="term" value="P:bacterial-type flagellum assembly"/>
    <property type="evidence" value="ECO:0007669"/>
    <property type="project" value="InterPro"/>
</dbReference>
<dbReference type="InterPro" id="IPR036194">
    <property type="entry name" value="FlhD_sf"/>
</dbReference>
<dbReference type="EMBL" id="LT629751">
    <property type="protein sequence ID" value="SDS01345.1"/>
    <property type="molecule type" value="Genomic_DNA"/>
</dbReference>
<keyword evidence="4 9" id="KW-0238">DNA-binding</keyword>
<keyword evidence="11" id="KW-1185">Reference proteome</keyword>
<evidence type="ECO:0000313" key="11">
    <source>
        <dbReference type="Proteomes" id="UP000243359"/>
    </source>
</evidence>
<evidence type="ECO:0000256" key="6">
    <source>
        <dbReference type="ARBA" id="ARBA00023159"/>
    </source>
</evidence>
<evidence type="ECO:0000256" key="2">
    <source>
        <dbReference type="ARBA" id="ARBA00022795"/>
    </source>
</evidence>
<evidence type="ECO:0000256" key="9">
    <source>
        <dbReference type="HAMAP-Rule" id="MF_00725"/>
    </source>
</evidence>
<proteinExistence type="inferred from homology"/>
<sequence>MSVDSLLDDIQELNLSYLLLAQKLLREDPVTAQFRLKLNPQTAELIGGLSAKQLMQLSRTRQLLCRMVLDDAEQLAQLTQNQREQDLGRIHAALLMASVSPVAATAG</sequence>
<keyword evidence="10" id="KW-0282">Flagellum</keyword>
<keyword evidence="1 9" id="KW-0963">Cytoplasm</keyword>
<keyword evidence="5 9" id="KW-1015">Disulfide bond</keyword>
<reference evidence="11" key="1">
    <citation type="submission" date="2016-10" db="EMBL/GenBank/DDBJ databases">
        <authorList>
            <person name="Varghese N."/>
            <person name="Submissions S."/>
        </authorList>
    </citation>
    <scope>NUCLEOTIDE SEQUENCE [LARGE SCALE GENOMIC DNA]</scope>
    <source>
        <strain evidence="11">KCTC 32247</strain>
    </source>
</reference>
<protein>
    <recommendedName>
        <fullName evidence="9">Flagellar transcriptional regulator FlhD</fullName>
    </recommendedName>
</protein>
<dbReference type="Gene3D" id="1.10.4000.10">
    <property type="entry name" value="Flagellar transcriptional activator FlhD"/>
    <property type="match status" value="1"/>
</dbReference>
<dbReference type="RefSeq" id="WP_090347778.1">
    <property type="nucleotide sequence ID" value="NZ_LT629751.1"/>
</dbReference>
<comment type="subcellular location">
    <subcellularLocation>
        <location evidence="9">Cytoplasm</location>
    </subcellularLocation>
</comment>
<keyword evidence="2 9" id="KW-1005">Bacterial flagellum biogenesis</keyword>
<evidence type="ECO:0000256" key="8">
    <source>
        <dbReference type="ARBA" id="ARBA00025431"/>
    </source>
</evidence>
<dbReference type="GO" id="GO:1902208">
    <property type="term" value="P:regulation of bacterial-type flagellum assembly"/>
    <property type="evidence" value="ECO:0007669"/>
    <property type="project" value="UniProtKB-UniRule"/>
</dbReference>
<dbReference type="Proteomes" id="UP000243359">
    <property type="component" value="Chromosome I"/>
</dbReference>
<dbReference type="NCBIfam" id="NF002783">
    <property type="entry name" value="PRK02909.1-1"/>
    <property type="match status" value="1"/>
</dbReference>
<evidence type="ECO:0000256" key="1">
    <source>
        <dbReference type="ARBA" id="ARBA00022490"/>
    </source>
</evidence>
<evidence type="ECO:0000256" key="7">
    <source>
        <dbReference type="ARBA" id="ARBA00023163"/>
    </source>
</evidence>
<comment type="function">
    <text evidence="8 9">Functions in complex with FlhC as a master transcriptional regulator that regulates transcription of several flagellar and non-flagellar operons by binding to their promoter region. Activates expression of class 2 flagellar genes, including fliA, which is a flagellum-specific sigma factor that turns on the class 3 genes. Also regulates genes whose products function in a variety of physiological pathways.</text>
</comment>
<dbReference type="InterPro" id="IPR023559">
    <property type="entry name" value="Flagellar_FlhD"/>
</dbReference>
<evidence type="ECO:0000256" key="4">
    <source>
        <dbReference type="ARBA" id="ARBA00023125"/>
    </source>
</evidence>
<dbReference type="SUPFAM" id="SSF63592">
    <property type="entry name" value="Flagellar transcriptional activator FlhD"/>
    <property type="match status" value="1"/>
</dbReference>
<comment type="subunit">
    <text evidence="9">Homodimer; disulfide-linked. Forms a heterohexamer composed of two FlhC and four FlhD subunits. Each FlhC binds a FlhD dimer, forming a heterotrimer, and a hexamer assembles by dimerization of two heterotrimers.</text>
</comment>
<keyword evidence="7 9" id="KW-0804">Transcription</keyword>
<dbReference type="GO" id="GO:0003677">
    <property type="term" value="F:DNA binding"/>
    <property type="evidence" value="ECO:0007669"/>
    <property type="project" value="UniProtKB-UniRule"/>
</dbReference>
<keyword evidence="6 9" id="KW-0010">Activator</keyword>